<evidence type="ECO:0000256" key="1">
    <source>
        <dbReference type="SAM" id="MobiDB-lite"/>
    </source>
</evidence>
<keyword evidence="4" id="KW-1185">Reference proteome</keyword>
<feature type="compositionally biased region" description="Basic and acidic residues" evidence="1">
    <location>
        <begin position="587"/>
        <end position="598"/>
    </location>
</feature>
<feature type="region of interest" description="Disordered" evidence="1">
    <location>
        <begin position="577"/>
        <end position="598"/>
    </location>
</feature>
<proteinExistence type="predicted"/>
<dbReference type="InterPro" id="IPR036179">
    <property type="entry name" value="Ig-like_dom_sf"/>
</dbReference>
<dbReference type="OrthoDB" id="6158624at2759"/>
<dbReference type="InterPro" id="IPR013783">
    <property type="entry name" value="Ig-like_fold"/>
</dbReference>
<protein>
    <recommendedName>
        <fullName evidence="2">Ig-like domain-containing protein</fullName>
    </recommendedName>
</protein>
<evidence type="ECO:0000313" key="3">
    <source>
        <dbReference type="EMBL" id="CAC5385987.1"/>
    </source>
</evidence>
<dbReference type="InterPro" id="IPR003599">
    <property type="entry name" value="Ig_sub"/>
</dbReference>
<evidence type="ECO:0000313" key="4">
    <source>
        <dbReference type="Proteomes" id="UP000507470"/>
    </source>
</evidence>
<dbReference type="Gene3D" id="2.60.40.10">
    <property type="entry name" value="Immunoglobulins"/>
    <property type="match status" value="2"/>
</dbReference>
<dbReference type="PANTHER" id="PTHR45889:SF8">
    <property type="entry name" value="IG-LIKE DOMAIN-CONTAINING PROTEIN"/>
    <property type="match status" value="1"/>
</dbReference>
<reference evidence="3 4" key="1">
    <citation type="submission" date="2020-06" db="EMBL/GenBank/DDBJ databases">
        <authorList>
            <person name="Li R."/>
            <person name="Bekaert M."/>
        </authorList>
    </citation>
    <scope>NUCLEOTIDE SEQUENCE [LARGE SCALE GENOMIC DNA]</scope>
    <source>
        <strain evidence="4">wild</strain>
    </source>
</reference>
<dbReference type="Pfam" id="PF13927">
    <property type="entry name" value="Ig_3"/>
    <property type="match status" value="1"/>
</dbReference>
<evidence type="ECO:0000259" key="2">
    <source>
        <dbReference type="PROSITE" id="PS50835"/>
    </source>
</evidence>
<dbReference type="CDD" id="cd00096">
    <property type="entry name" value="Ig"/>
    <property type="match status" value="1"/>
</dbReference>
<dbReference type="SUPFAM" id="SSF48726">
    <property type="entry name" value="Immunoglobulin"/>
    <property type="match status" value="1"/>
</dbReference>
<dbReference type="Proteomes" id="UP000507470">
    <property type="component" value="Unassembled WGS sequence"/>
</dbReference>
<name>A0A6J8BUL3_MYTCO</name>
<dbReference type="InterPro" id="IPR003598">
    <property type="entry name" value="Ig_sub2"/>
</dbReference>
<sequence>MSADIQKMELEMLHRSSLSAKVSISQNITGLIGNNDISLTCSFINEPLEQIVRVQFFTKNKTDEFDLRKPTAIFELDKPAKLLLSGNYLNGRVTMTNITSTSTNATLTFHVLKCEDEKDYICQCYHVKEGAYLLPERSPPTRISVQATSSKPDSISSIIVLSPKHQMQGYSSSIYNTSVSTNNYDILTFRTSSIDTVTNTHLQSTDKLPLVFREGDTVMFICTGDIGSPPGKLIWQKTFPQEKKPITYSNETTDKEEIPGECSFKGTSHLSVKIDAEDIKAKIRCFEESQVNVTGMYLETEPFDVNFKVNHLDINKQPNQNQYDQNTDNITLTCRGNGNPQPTYVWLKKGKHNTILSNKSVYVIENVIRNNSGVYICEVYNIIEGILYRKSHSVEIYIVVIYSTCLLIDTLMPLNVKSNHTFTMLTVHVDELPSSADSTLLTIFIGNYVDDNDKENEDNYYQTFSHDGITDNPEYASVIHTNNTTARETGDNLVCYNGIEGNKNKSRNNAFDRADIYDEVNQQATMKYELSKTDTPVRNDNVDHEVSTEISMNEGASDRTAVYDEINQQTTLKYGVSKAQTSLPTDNVDHNADTKKVQ</sequence>
<dbReference type="PROSITE" id="PS50835">
    <property type="entry name" value="IG_LIKE"/>
    <property type="match status" value="1"/>
</dbReference>
<dbReference type="InterPro" id="IPR007110">
    <property type="entry name" value="Ig-like_dom"/>
</dbReference>
<dbReference type="PANTHER" id="PTHR45889">
    <property type="entry name" value="IG-LIKE DOMAIN-CONTAINING PROTEIN"/>
    <property type="match status" value="1"/>
</dbReference>
<dbReference type="SMART" id="SM00409">
    <property type="entry name" value="IG"/>
    <property type="match status" value="2"/>
</dbReference>
<dbReference type="SMART" id="SM00408">
    <property type="entry name" value="IGc2"/>
    <property type="match status" value="1"/>
</dbReference>
<dbReference type="AlphaFoldDB" id="A0A6J8BUL3"/>
<organism evidence="3 4">
    <name type="scientific">Mytilus coruscus</name>
    <name type="common">Sea mussel</name>
    <dbReference type="NCBI Taxonomy" id="42192"/>
    <lineage>
        <taxon>Eukaryota</taxon>
        <taxon>Metazoa</taxon>
        <taxon>Spiralia</taxon>
        <taxon>Lophotrochozoa</taxon>
        <taxon>Mollusca</taxon>
        <taxon>Bivalvia</taxon>
        <taxon>Autobranchia</taxon>
        <taxon>Pteriomorphia</taxon>
        <taxon>Mytilida</taxon>
        <taxon>Mytiloidea</taxon>
        <taxon>Mytilidae</taxon>
        <taxon>Mytilinae</taxon>
        <taxon>Mytilus</taxon>
    </lineage>
</organism>
<accession>A0A6J8BUL3</accession>
<feature type="domain" description="Ig-like" evidence="2">
    <location>
        <begin position="328"/>
        <end position="395"/>
    </location>
</feature>
<dbReference type="EMBL" id="CACVKT020003828">
    <property type="protein sequence ID" value="CAC5385987.1"/>
    <property type="molecule type" value="Genomic_DNA"/>
</dbReference>
<gene>
    <name evidence="3" type="ORF">MCOR_21479</name>
</gene>